<accession>A0ABZ1IWJ2</accession>
<protein>
    <recommendedName>
        <fullName evidence="4">Ada DNA repair metal-binding domain-containing protein</fullName>
    </recommendedName>
</protein>
<reference evidence="2 3" key="1">
    <citation type="submission" date="2022-10" db="EMBL/GenBank/DDBJ databases">
        <title>The complete genomes of actinobacterial strains from the NBC collection.</title>
        <authorList>
            <person name="Joergensen T.S."/>
            <person name="Alvarez Arevalo M."/>
            <person name="Sterndorff E.B."/>
            <person name="Faurdal D."/>
            <person name="Vuksanovic O."/>
            <person name="Mourched A.-S."/>
            <person name="Charusanti P."/>
            <person name="Shaw S."/>
            <person name="Blin K."/>
            <person name="Weber T."/>
        </authorList>
    </citation>
    <scope>NUCLEOTIDE SEQUENCE [LARGE SCALE GENOMIC DNA]</scope>
    <source>
        <strain evidence="2 3">NBC_00206</strain>
    </source>
</reference>
<sequence length="93" mass="10484">MESATAAQERLRARQQELQNELAQVQQHLKQLETMVVASQWRYAPSGPKGRGTVYHTTENRRCRLTNGPEEITLYEALQTGLSPCSQCRPKGA</sequence>
<dbReference type="EMBL" id="CP108125">
    <property type="protein sequence ID" value="WTO83323.1"/>
    <property type="molecule type" value="Genomic_DNA"/>
</dbReference>
<evidence type="ECO:0000256" key="1">
    <source>
        <dbReference type="SAM" id="Coils"/>
    </source>
</evidence>
<organism evidence="2 3">
    <name type="scientific">Streptomyces nigra</name>
    <dbReference type="NCBI Taxonomy" id="1827580"/>
    <lineage>
        <taxon>Bacteria</taxon>
        <taxon>Bacillati</taxon>
        <taxon>Actinomycetota</taxon>
        <taxon>Actinomycetes</taxon>
        <taxon>Kitasatosporales</taxon>
        <taxon>Streptomycetaceae</taxon>
        <taxon>Streptomyces</taxon>
    </lineage>
</organism>
<dbReference type="Proteomes" id="UP001622690">
    <property type="component" value="Chromosome"/>
</dbReference>
<name>A0ABZ1IWJ2_9ACTN</name>
<evidence type="ECO:0000313" key="2">
    <source>
        <dbReference type="EMBL" id="WTO83323.1"/>
    </source>
</evidence>
<keyword evidence="1" id="KW-0175">Coiled coil</keyword>
<keyword evidence="3" id="KW-1185">Reference proteome</keyword>
<feature type="coiled-coil region" evidence="1">
    <location>
        <begin position="1"/>
        <end position="35"/>
    </location>
</feature>
<evidence type="ECO:0000313" key="3">
    <source>
        <dbReference type="Proteomes" id="UP001622690"/>
    </source>
</evidence>
<proteinExistence type="predicted"/>
<dbReference type="RefSeq" id="WP_406257689.1">
    <property type="nucleotide sequence ID" value="NZ_CP108125.1"/>
</dbReference>
<evidence type="ECO:0008006" key="4">
    <source>
        <dbReference type="Google" id="ProtNLM"/>
    </source>
</evidence>
<gene>
    <name evidence="2" type="ORF">OHU27_13170</name>
</gene>